<dbReference type="AlphaFoldDB" id="Q2G5C0"/>
<reference evidence="4" key="1">
    <citation type="submission" date="2006-01" db="EMBL/GenBank/DDBJ databases">
        <title>Complete sequence of Novosphingobium aromaticivorans DSM 12444.</title>
        <authorList>
            <consortium name="US DOE Joint Genome Institute"/>
            <person name="Copeland A."/>
            <person name="Lucas S."/>
            <person name="Lapidus A."/>
            <person name="Barry K."/>
            <person name="Detter J.C."/>
            <person name="Glavina T."/>
            <person name="Hammon N."/>
            <person name="Israni S."/>
            <person name="Pitluck S."/>
            <person name="Chain P."/>
            <person name="Malfatti S."/>
            <person name="Shin M."/>
            <person name="Vergez L."/>
            <person name="Schmutz J."/>
            <person name="Larimer F."/>
            <person name="Land M."/>
            <person name="Kyrpides N."/>
            <person name="Ivanova N."/>
            <person name="Fredrickson J."/>
            <person name="Balkwill D."/>
            <person name="Romine M.F."/>
            <person name="Richardson P."/>
        </authorList>
    </citation>
    <scope>NUCLEOTIDE SEQUENCE [LARGE SCALE GENOMIC DNA]</scope>
    <source>
        <strain evidence="4">ATCC 700278 / DSM 12444 / CCUG 56034 / CIP 105152 / NBRC 16084 / F199</strain>
    </source>
</reference>
<evidence type="ECO:0000256" key="2">
    <source>
        <dbReference type="SAM" id="Phobius"/>
    </source>
</evidence>
<feature type="transmembrane region" description="Helical" evidence="2">
    <location>
        <begin position="79"/>
        <end position="98"/>
    </location>
</feature>
<proteinExistence type="predicted"/>
<evidence type="ECO:0000313" key="4">
    <source>
        <dbReference type="Proteomes" id="UP000009134"/>
    </source>
</evidence>
<sequence length="108" mass="11951">MTTARCRMSGSQAPTHHPGDLPDPPAMGAAACDQRDPGREMLPRSPVHALQQRLQQVEGAPDDAEGDGEAEPQRQMLPVWLRLVIVVAVSALLWRAIWEGLLVLRRLW</sequence>
<organism evidence="3 4">
    <name type="scientific">Novosphingobium aromaticivorans (strain ATCC 700278 / DSM 12444 / CCUG 56034 / CIP 105152 / NBRC 16084 / F199)</name>
    <dbReference type="NCBI Taxonomy" id="279238"/>
    <lineage>
        <taxon>Bacteria</taxon>
        <taxon>Pseudomonadati</taxon>
        <taxon>Pseudomonadota</taxon>
        <taxon>Alphaproteobacteria</taxon>
        <taxon>Sphingomonadales</taxon>
        <taxon>Sphingomonadaceae</taxon>
        <taxon>Novosphingobium</taxon>
    </lineage>
</organism>
<dbReference type="HOGENOM" id="CLU_2194222_0_0_5"/>
<dbReference type="Proteomes" id="UP000009134">
    <property type="component" value="Chromosome"/>
</dbReference>
<evidence type="ECO:0000256" key="1">
    <source>
        <dbReference type="SAM" id="MobiDB-lite"/>
    </source>
</evidence>
<protein>
    <submittedName>
        <fullName evidence="3">Uncharacterized protein</fullName>
    </submittedName>
</protein>
<feature type="region of interest" description="Disordered" evidence="1">
    <location>
        <begin position="1"/>
        <end position="72"/>
    </location>
</feature>
<keyword evidence="2" id="KW-1133">Transmembrane helix</keyword>
<feature type="compositionally biased region" description="Polar residues" evidence="1">
    <location>
        <begin position="1"/>
        <end position="14"/>
    </location>
</feature>
<dbReference type="KEGG" id="nar:Saro_2517"/>
<name>Q2G5C0_NOVAD</name>
<keyword evidence="2" id="KW-0472">Membrane</keyword>
<accession>Q2G5C0</accession>
<gene>
    <name evidence="3" type="ordered locus">Saro_2517</name>
</gene>
<feature type="compositionally biased region" description="Acidic residues" evidence="1">
    <location>
        <begin position="60"/>
        <end position="70"/>
    </location>
</feature>
<feature type="compositionally biased region" description="Basic and acidic residues" evidence="1">
    <location>
        <begin position="33"/>
        <end position="42"/>
    </location>
</feature>
<keyword evidence="4" id="KW-1185">Reference proteome</keyword>
<evidence type="ECO:0000313" key="3">
    <source>
        <dbReference type="EMBL" id="ABD26953.1"/>
    </source>
</evidence>
<dbReference type="EMBL" id="CP000248">
    <property type="protein sequence ID" value="ABD26953.1"/>
    <property type="molecule type" value="Genomic_DNA"/>
</dbReference>
<dbReference type="STRING" id="279238.Saro_2517"/>
<keyword evidence="2" id="KW-0812">Transmembrane</keyword>